<reference evidence="2" key="1">
    <citation type="submission" date="2013-08" db="EMBL/GenBank/DDBJ databases">
        <authorList>
            <person name="Mendez C."/>
            <person name="Richter M."/>
            <person name="Ferrer M."/>
            <person name="Sanchez J."/>
        </authorList>
    </citation>
    <scope>NUCLEOTIDE SEQUENCE</scope>
</reference>
<organism evidence="2">
    <name type="scientific">mine drainage metagenome</name>
    <dbReference type="NCBI Taxonomy" id="410659"/>
    <lineage>
        <taxon>unclassified sequences</taxon>
        <taxon>metagenomes</taxon>
        <taxon>ecological metagenomes</taxon>
    </lineage>
</organism>
<dbReference type="GO" id="GO:0004462">
    <property type="term" value="F:lactoylglutathione lyase activity"/>
    <property type="evidence" value="ECO:0007669"/>
    <property type="project" value="UniProtKB-EC"/>
</dbReference>
<proteinExistence type="predicted"/>
<reference evidence="2" key="2">
    <citation type="journal article" date="2014" name="ISME J.">
        <title>Microbial stratification in low pH oxic and suboxic macroscopic growths along an acid mine drainage.</title>
        <authorList>
            <person name="Mendez-Garcia C."/>
            <person name="Mesa V."/>
            <person name="Sprenger R.R."/>
            <person name="Richter M."/>
            <person name="Diez M.S."/>
            <person name="Solano J."/>
            <person name="Bargiela R."/>
            <person name="Golyshina O.V."/>
            <person name="Manteca A."/>
            <person name="Ramos J.L."/>
            <person name="Gallego J.R."/>
            <person name="Llorente I."/>
            <person name="Martins Dos Santos V.A."/>
            <person name="Jensen O.N."/>
            <person name="Pelaez A.I."/>
            <person name="Sanchez J."/>
            <person name="Ferrer M."/>
        </authorList>
    </citation>
    <scope>NUCLEOTIDE SEQUENCE</scope>
</reference>
<evidence type="ECO:0000313" key="2">
    <source>
        <dbReference type="EMBL" id="EQD79005.1"/>
    </source>
</evidence>
<dbReference type="PROSITE" id="PS51819">
    <property type="entry name" value="VOC"/>
    <property type="match status" value="1"/>
</dbReference>
<feature type="domain" description="VOC" evidence="1">
    <location>
        <begin position="118"/>
        <end position="242"/>
    </location>
</feature>
<dbReference type="Pfam" id="PF00903">
    <property type="entry name" value="Glyoxalase"/>
    <property type="match status" value="1"/>
</dbReference>
<keyword evidence="2" id="KW-0560">Oxidoreductase</keyword>
<keyword evidence="2" id="KW-0456">Lyase</keyword>
<dbReference type="SUPFAM" id="SSF54909">
    <property type="entry name" value="Dimeric alpha+beta barrel"/>
    <property type="match status" value="1"/>
</dbReference>
<dbReference type="InterPro" id="IPR004360">
    <property type="entry name" value="Glyas_Fos-R_dOase_dom"/>
</dbReference>
<dbReference type="EC" id="4.4.1.5" evidence="2"/>
<dbReference type="GO" id="GO:0051213">
    <property type="term" value="F:dioxygenase activity"/>
    <property type="evidence" value="ECO:0007669"/>
    <property type="project" value="UniProtKB-KW"/>
</dbReference>
<comment type="caution">
    <text evidence="2">The sequence shown here is derived from an EMBL/GenBank/DDBJ whole genome shotgun (WGS) entry which is preliminary data.</text>
</comment>
<name>T1DA08_9ZZZZ</name>
<protein>
    <submittedName>
        <fullName evidence="2">Glyoxalase/bleomycin resistance protein/dioxygenase domain protein</fullName>
        <ecNumber evidence="2">4.4.1.5</ecNumber>
    </submittedName>
</protein>
<dbReference type="SUPFAM" id="SSF54593">
    <property type="entry name" value="Glyoxalase/Bleomycin resistance protein/Dihydroxybiphenyl dioxygenase"/>
    <property type="match status" value="1"/>
</dbReference>
<dbReference type="InterPro" id="IPR029068">
    <property type="entry name" value="Glyas_Bleomycin-R_OHBP_Dase"/>
</dbReference>
<dbReference type="Gene3D" id="3.10.180.10">
    <property type="entry name" value="2,3-Dihydroxybiphenyl 1,2-Dioxygenase, domain 1"/>
    <property type="match status" value="1"/>
</dbReference>
<evidence type="ECO:0000259" key="1">
    <source>
        <dbReference type="PROSITE" id="PS51819"/>
    </source>
</evidence>
<dbReference type="AlphaFoldDB" id="T1DA08"/>
<dbReference type="InterPro" id="IPR011008">
    <property type="entry name" value="Dimeric_a/b-barrel"/>
</dbReference>
<gene>
    <name evidence="2" type="ORF">B1B_00423</name>
</gene>
<dbReference type="InterPro" id="IPR037523">
    <property type="entry name" value="VOC_core"/>
</dbReference>
<dbReference type="EMBL" id="AUZY01000321">
    <property type="protein sequence ID" value="EQD79005.1"/>
    <property type="molecule type" value="Genomic_DNA"/>
</dbReference>
<sequence length="257" mass="28312">MKAGRRPGPKPKHLYVRVVRAESEGEVDVPTPGIVRPFLEHLEHMGRLVAHGPLRTPKGDLLVFRATDLAEARRVLRTDPFAGIHRTSYECLEWSPAERGSGVNLDPPPPRGSGRLTSLQRVAVVVRDQKRAIAWYQDVLGLAIRSQDPDTGYVELALGLGTSAISLIAPRADWGEPYFSEAVDRIGAATGIVFQTDSVRALELRLRNAHATVTQSVREEPWGGSTIRFADPDGNEFLAFEALFPKSRTAAPPRRRS</sequence>
<accession>T1DA08</accession>
<keyword evidence="2" id="KW-0223">Dioxygenase</keyword>